<feature type="domain" description="Helicase ATP-binding" evidence="4">
    <location>
        <begin position="105"/>
        <end position="298"/>
    </location>
</feature>
<proteinExistence type="predicted"/>
<dbReference type="Pfam" id="PF09369">
    <property type="entry name" value="MZB"/>
    <property type="match status" value="1"/>
</dbReference>
<dbReference type="Pfam" id="PF00271">
    <property type="entry name" value="Helicase_C"/>
    <property type="match status" value="1"/>
</dbReference>
<evidence type="ECO:0000256" key="3">
    <source>
        <dbReference type="SAM" id="MobiDB-lite"/>
    </source>
</evidence>
<evidence type="ECO:0000256" key="1">
    <source>
        <dbReference type="ARBA" id="ARBA00022741"/>
    </source>
</evidence>
<keyword evidence="6" id="KW-0378">Hydrolase</keyword>
<dbReference type="EMBL" id="JAASQI010000016">
    <property type="protein sequence ID" value="NIJ60247.1"/>
    <property type="molecule type" value="Genomic_DNA"/>
</dbReference>
<dbReference type="Gene3D" id="3.40.50.300">
    <property type="entry name" value="P-loop containing nucleotide triphosphate hydrolases"/>
    <property type="match status" value="2"/>
</dbReference>
<dbReference type="InterPro" id="IPR027417">
    <property type="entry name" value="P-loop_NTPase"/>
</dbReference>
<gene>
    <name evidence="6" type="ORF">FHS82_004117</name>
</gene>
<accession>A0ABX0V561</accession>
<dbReference type="InterPro" id="IPR018973">
    <property type="entry name" value="MZB"/>
</dbReference>
<feature type="region of interest" description="Disordered" evidence="3">
    <location>
        <begin position="1208"/>
        <end position="1228"/>
    </location>
</feature>
<dbReference type="CDD" id="cd17923">
    <property type="entry name" value="DEXHc_Hrq1-like"/>
    <property type="match status" value="1"/>
</dbReference>
<dbReference type="SUPFAM" id="SSF52540">
    <property type="entry name" value="P-loop containing nucleoside triphosphate hydrolases"/>
    <property type="match status" value="2"/>
</dbReference>
<keyword evidence="2" id="KW-0067">ATP-binding</keyword>
<name>A0ABX0V561_9HYPH</name>
<reference evidence="6 7" key="1">
    <citation type="submission" date="2020-03" db="EMBL/GenBank/DDBJ databases">
        <title>Genomic Encyclopedia of Type Strains, Phase IV (KMG-IV): sequencing the most valuable type-strain genomes for metagenomic binning, comparative biology and taxonomic classification.</title>
        <authorList>
            <person name="Goeker M."/>
        </authorList>
    </citation>
    <scope>NUCLEOTIDE SEQUENCE [LARGE SCALE GENOMIC DNA]</scope>
    <source>
        <strain evidence="6 7">DSM 103870</strain>
    </source>
</reference>
<keyword evidence="6" id="KW-0347">Helicase</keyword>
<dbReference type="SMART" id="SM00490">
    <property type="entry name" value="HELICc"/>
    <property type="match status" value="1"/>
</dbReference>
<dbReference type="PANTHER" id="PTHR47957:SF3">
    <property type="entry name" value="ATP-DEPENDENT HELICASE HRQ1"/>
    <property type="match status" value="1"/>
</dbReference>
<dbReference type="Pfam" id="PF00270">
    <property type="entry name" value="DEAD"/>
    <property type="match status" value="1"/>
</dbReference>
<dbReference type="PANTHER" id="PTHR47957">
    <property type="entry name" value="ATP-DEPENDENT HELICASE HRQ1"/>
    <property type="match status" value="1"/>
</dbReference>
<dbReference type="PROSITE" id="PS51192">
    <property type="entry name" value="HELICASE_ATP_BIND_1"/>
    <property type="match status" value="1"/>
</dbReference>
<keyword evidence="1" id="KW-0547">Nucleotide-binding</keyword>
<feature type="domain" description="Helicase C-terminal" evidence="5">
    <location>
        <begin position="946"/>
        <end position="1100"/>
    </location>
</feature>
<sequence>MEMTEEGGVVDIFDLDQALIERYESFARSFSEIHAPEIRAQVDAAYNEQRFWPEPLITINPHFEAGHSIDQLVAQEVLDPALSRIFASGPDRTPIKLHRHQERAVAKARSGESFIVTTGTGSGKSLCFFLPIVDAVVRARRAGASQRTRAIIIYPMNALANSQLEELEKFIGGSGVEEELRPTFGRYTGQESDAERQAIAKAKPDILLTNFMMLELLMTRQDELDRAVIANASGLDFLVLDELHTYRGRQGADVAMLVRRAKDRLVKERKLLCIGTSATMSSAQDEVERASAVARVGKLIFGEEMSSASIIDENLARATDPRINSTSLGASLVNAVRAPIATGLRDKELYSNPLACWIETEIGLAEGEKLRRRPPMTLSGATAKLAAQTKLPSEECRSAIAGMLSSMGRREDLRGGISDRAFLAFKLHRFISGAGHAYATLEPATGRRVVLEGQVFHPSDPNARLYPVFFCRECGQEHHSVRIENALDGIRVLARAIDEPASEDPEPDGSRTGFLVPAVNADFQFGGAVADYPDDWQETTPAGQERLKGGHRGKHEGQILFVKPDGSLGDEGVPAWFFGGKYRFCPHCRHQPPQQARDINKLAGLSAEGRSSATTLIVSTILAWMEADGTLEESTRKLLGFTDNRQDAALQAGHFNDFIFVSLLRGGILRAVRDAGAKGLADVRFGEAVRKALGFDLETSERLSDWMADPRVKGFHNRQAAEEVLTSILAHRVWADLRKGWRFTNPNLEEAGLVEVRFPGLGELAADDEEFAGNPRLAACTPELRASLFTLLFDYMRRGLAIATEALDRQRILQVAETSRNHLRDPWLIDQNEEQELRQAGFLMIDPPSKAEISAAEDVLIVRAGWRTALGKALRSKDLWGDPLPVKEYDDVIATLLRAAENHQVVRRVVTGGEAHAWRLSSTALRLFPATKRADGKRENPFFRALYEDVADMLGQEGNLPFAFEAREHTAQVDQKVRAWREDRFRFGKSDIERIAHNRDEMRQEGEPASFLPALFCSPTMELGVDISALNAVFLRNAPPTPANYVQRAGRAGRSGQAALVVTYCAAQSPHDQYYFNNRQGLVAGVVKPPALDLANRDLLRSHLHAEWLAAAVVPLKPAIPENLNMAIPEMPISDPIQAAFEKLAASGAAKPTMRRLLEQTVNAVELADAPWLADIDAFVDETNREAAQNFAGSFGRWRELYRSARREQDEAHQIQQKTSFKPGERKEAARRHFRATEELDMLERGQASNGSDFYTYRYLATEGFLPGYNFPRLPLYAFIPATKRAAVLQRPRFLAISEFGPNSLIYHEGRAYRVVRAKLPAHGRLDDGKLATTSLILCGDCGAAHTDDKLERCHACEASLSGVDRLDNVYRIDNVETAPSSRITANDEDRQRRGFEIQTVFQWQFEKGVPDIRTLTLRSEAGPLLLLDYGARAKLSRVNKGLRRRKSKSINGFCIDPTSGRWVRDTLNGGDDDDMDVTIPKSQRIVPIVEDHKNALLVRPLANFDERQMATLQHALLRGIQIVAELEEGELLGEPLPAREDRKAILLYEATEGGAGVLNRLVSDPRRTAEIARQALDLMHYDFAPDGTGLTERSDACVAGCYRCLLSYFNQPDHNLIDRRDAEVTAFLCQLAEPEVVQAEPVEAASSWLSAIGRWGLPAPSPRKVDGTLYELYWPSFQVLAVSGCVPDRLAAACADLGVDVVELPEVPSEVAPRELVELLGAA</sequence>
<dbReference type="InterPro" id="IPR001650">
    <property type="entry name" value="Helicase_C-like"/>
</dbReference>
<dbReference type="GO" id="GO:0004386">
    <property type="term" value="F:helicase activity"/>
    <property type="evidence" value="ECO:0007669"/>
    <property type="project" value="UniProtKB-KW"/>
</dbReference>
<keyword evidence="7" id="KW-1185">Reference proteome</keyword>
<protein>
    <submittedName>
        <fullName evidence="6">Superfamily II DNA/RNA helicase</fullName>
    </submittedName>
</protein>
<evidence type="ECO:0000259" key="4">
    <source>
        <dbReference type="PROSITE" id="PS51192"/>
    </source>
</evidence>
<comment type="caution">
    <text evidence="6">The sequence shown here is derived from an EMBL/GenBank/DDBJ whole genome shotgun (WGS) entry which is preliminary data.</text>
</comment>
<evidence type="ECO:0000313" key="6">
    <source>
        <dbReference type="EMBL" id="NIJ60247.1"/>
    </source>
</evidence>
<evidence type="ECO:0000259" key="5">
    <source>
        <dbReference type="PROSITE" id="PS51194"/>
    </source>
</evidence>
<dbReference type="InterPro" id="IPR014001">
    <property type="entry name" value="Helicase_ATP-bd"/>
</dbReference>
<dbReference type="PROSITE" id="PS51194">
    <property type="entry name" value="HELICASE_CTER"/>
    <property type="match status" value="1"/>
</dbReference>
<dbReference type="Proteomes" id="UP001429580">
    <property type="component" value="Unassembled WGS sequence"/>
</dbReference>
<dbReference type="InterPro" id="IPR011545">
    <property type="entry name" value="DEAD/DEAH_box_helicase_dom"/>
</dbReference>
<evidence type="ECO:0000256" key="2">
    <source>
        <dbReference type="ARBA" id="ARBA00022840"/>
    </source>
</evidence>
<evidence type="ECO:0000313" key="7">
    <source>
        <dbReference type="Proteomes" id="UP001429580"/>
    </source>
</evidence>
<dbReference type="SMART" id="SM00487">
    <property type="entry name" value="DEXDc"/>
    <property type="match status" value="1"/>
</dbReference>
<organism evidence="6 7">
    <name type="scientific">Pseudochelatococcus lubricantis</name>
    <dbReference type="NCBI Taxonomy" id="1538102"/>
    <lineage>
        <taxon>Bacteria</taxon>
        <taxon>Pseudomonadati</taxon>
        <taxon>Pseudomonadota</taxon>
        <taxon>Alphaproteobacteria</taxon>
        <taxon>Hyphomicrobiales</taxon>
        <taxon>Chelatococcaceae</taxon>
        <taxon>Pseudochelatococcus</taxon>
    </lineage>
</organism>